<name>A0ABU0P856_9MICO</name>
<evidence type="ECO:0000313" key="3">
    <source>
        <dbReference type="EMBL" id="MDQ0643519.1"/>
    </source>
</evidence>
<accession>A0ABU0P856</accession>
<dbReference type="Proteomes" id="UP001239085">
    <property type="component" value="Unassembled WGS sequence"/>
</dbReference>
<feature type="transmembrane region" description="Helical" evidence="2">
    <location>
        <begin position="150"/>
        <end position="167"/>
    </location>
</feature>
<feature type="region of interest" description="Disordered" evidence="1">
    <location>
        <begin position="318"/>
        <end position="351"/>
    </location>
</feature>
<feature type="transmembrane region" description="Helical" evidence="2">
    <location>
        <begin position="106"/>
        <end position="130"/>
    </location>
</feature>
<gene>
    <name evidence="3" type="ORF">QFZ46_001679</name>
</gene>
<organism evidence="3 4">
    <name type="scientific">Microbacterium murale</name>
    <dbReference type="NCBI Taxonomy" id="1081040"/>
    <lineage>
        <taxon>Bacteria</taxon>
        <taxon>Bacillati</taxon>
        <taxon>Actinomycetota</taxon>
        <taxon>Actinomycetes</taxon>
        <taxon>Micrococcales</taxon>
        <taxon>Microbacteriaceae</taxon>
        <taxon>Microbacterium</taxon>
    </lineage>
</organism>
<sequence length="351" mass="38230">MNNLEITLDERIRTFADAVRKHLDDLPADEVDDIIVGLTADLTEQAADRGGVLELGDPTAYAAELRSAAGLPERSDAVKRQPLRARVSRRLSHIATGMRRSAFGAWLLDLFIALRPVWWLLRGFAIYAIAHALFGAPSFGGSGSVLPDSPLGWLILLAMMLVSVQWGRGRWLPQNALRHMRTVISVIAVLTLPFALSSVLIPRVEYVDNGAYQQPGLLLDGVQVGNIFAYDENGELINRVQLYTDRGTPLNLFGGTIEESGDGIWQGFGWDGDAPVRVPFRDAREAEVWNIYPLKEGRVDPNTGKIRTSTVRDAAAPFLRAPGLLTPSPTPSPTPTPTDAPVDGATPTPEP</sequence>
<keyword evidence="4" id="KW-1185">Reference proteome</keyword>
<evidence type="ECO:0000313" key="4">
    <source>
        <dbReference type="Proteomes" id="UP001239085"/>
    </source>
</evidence>
<protein>
    <submittedName>
        <fullName evidence="3">Uncharacterized protein</fullName>
    </submittedName>
</protein>
<evidence type="ECO:0000256" key="2">
    <source>
        <dbReference type="SAM" id="Phobius"/>
    </source>
</evidence>
<reference evidence="3 4" key="1">
    <citation type="submission" date="2023-07" db="EMBL/GenBank/DDBJ databases">
        <title>Comparative genomics of wheat-associated soil bacteria to identify genetic determinants of phenazine resistance.</title>
        <authorList>
            <person name="Mouncey N."/>
        </authorList>
    </citation>
    <scope>NUCLEOTIDE SEQUENCE [LARGE SCALE GENOMIC DNA]</scope>
    <source>
        <strain evidence="3 4">W2I7</strain>
    </source>
</reference>
<evidence type="ECO:0000256" key="1">
    <source>
        <dbReference type="SAM" id="MobiDB-lite"/>
    </source>
</evidence>
<dbReference type="EMBL" id="JAUSXK010000001">
    <property type="protein sequence ID" value="MDQ0643519.1"/>
    <property type="molecule type" value="Genomic_DNA"/>
</dbReference>
<keyword evidence="2" id="KW-1133">Transmembrane helix</keyword>
<feature type="compositionally biased region" description="Pro residues" evidence="1">
    <location>
        <begin position="328"/>
        <end position="338"/>
    </location>
</feature>
<comment type="caution">
    <text evidence="3">The sequence shown here is derived from an EMBL/GenBank/DDBJ whole genome shotgun (WGS) entry which is preliminary data.</text>
</comment>
<dbReference type="RefSeq" id="WP_307360351.1">
    <property type="nucleotide sequence ID" value="NZ_JAUSXK010000001.1"/>
</dbReference>
<feature type="transmembrane region" description="Helical" evidence="2">
    <location>
        <begin position="179"/>
        <end position="201"/>
    </location>
</feature>
<feature type="compositionally biased region" description="Low complexity" evidence="1">
    <location>
        <begin position="339"/>
        <end position="351"/>
    </location>
</feature>
<proteinExistence type="predicted"/>
<keyword evidence="2" id="KW-0812">Transmembrane</keyword>
<keyword evidence="2" id="KW-0472">Membrane</keyword>